<dbReference type="Proteomes" id="UP000177583">
    <property type="component" value="Unassembled WGS sequence"/>
</dbReference>
<accession>A0A1F6GXN1</accession>
<evidence type="ECO:0000259" key="1">
    <source>
        <dbReference type="Pfam" id="PF01764"/>
    </source>
</evidence>
<feature type="domain" description="Fungal lipase-type" evidence="1">
    <location>
        <begin position="3"/>
        <end position="89"/>
    </location>
</feature>
<dbReference type="CDD" id="cd00519">
    <property type="entry name" value="Lipase_3"/>
    <property type="match status" value="1"/>
</dbReference>
<proteinExistence type="predicted"/>
<dbReference type="AlphaFoldDB" id="A0A1F6GXN1"/>
<dbReference type="EMBL" id="MFNF01000019">
    <property type="protein sequence ID" value="OGH02790.1"/>
    <property type="molecule type" value="Genomic_DNA"/>
</dbReference>
<dbReference type="InterPro" id="IPR029058">
    <property type="entry name" value="AB_hydrolase_fold"/>
</dbReference>
<comment type="caution">
    <text evidence="2">The sequence shown here is derived from an EMBL/GenBank/DDBJ whole genome shotgun (WGS) entry which is preliminary data.</text>
</comment>
<sequence>MIRSLNEYLLTVRKDQVILVTGHSLGGALAVLYGANGDRRLRPLIRSIYTYGQPRVGDGEFVSTLSQRFPIGYYRITNEEDPVPNLPKIGYEHGGTEIYYDGEGQVYCGRPKLGWFKKPFATGKGYVFFPGKFDRHQVAYYKQLQQKGQLIQAPAEPLQANKQCLSIIAEKQRG</sequence>
<dbReference type="InterPro" id="IPR051218">
    <property type="entry name" value="Sec_MonoDiacylglyc_Lipase"/>
</dbReference>
<gene>
    <name evidence="2" type="ORF">A2557_02955</name>
</gene>
<name>A0A1F6GXN1_9PROT</name>
<reference evidence="2 3" key="1">
    <citation type="journal article" date="2016" name="Nat. Commun.">
        <title>Thousands of microbial genomes shed light on interconnected biogeochemical processes in an aquifer system.</title>
        <authorList>
            <person name="Anantharaman K."/>
            <person name="Brown C.T."/>
            <person name="Hug L.A."/>
            <person name="Sharon I."/>
            <person name="Castelle C.J."/>
            <person name="Probst A.J."/>
            <person name="Thomas B.C."/>
            <person name="Singh A."/>
            <person name="Wilkins M.J."/>
            <person name="Karaoz U."/>
            <person name="Brodie E.L."/>
            <person name="Williams K.H."/>
            <person name="Hubbard S.S."/>
            <person name="Banfield J.F."/>
        </authorList>
    </citation>
    <scope>NUCLEOTIDE SEQUENCE [LARGE SCALE GENOMIC DNA]</scope>
</reference>
<dbReference type="GO" id="GO:0006629">
    <property type="term" value="P:lipid metabolic process"/>
    <property type="evidence" value="ECO:0007669"/>
    <property type="project" value="InterPro"/>
</dbReference>
<dbReference type="InterPro" id="IPR002921">
    <property type="entry name" value="Fungal_lipase-type"/>
</dbReference>
<evidence type="ECO:0000313" key="3">
    <source>
        <dbReference type="Proteomes" id="UP000177583"/>
    </source>
</evidence>
<dbReference type="PANTHER" id="PTHR45856">
    <property type="entry name" value="ALPHA/BETA-HYDROLASES SUPERFAMILY PROTEIN"/>
    <property type="match status" value="1"/>
</dbReference>
<dbReference type="Gene3D" id="3.40.50.1820">
    <property type="entry name" value="alpha/beta hydrolase"/>
    <property type="match status" value="1"/>
</dbReference>
<organism evidence="2 3">
    <name type="scientific">Candidatus Lambdaproteobacteria bacterium RIFOXYD2_FULL_56_26</name>
    <dbReference type="NCBI Taxonomy" id="1817773"/>
    <lineage>
        <taxon>Bacteria</taxon>
        <taxon>Pseudomonadati</taxon>
        <taxon>Pseudomonadota</taxon>
        <taxon>Candidatus Lambdaproteobacteria</taxon>
    </lineage>
</organism>
<dbReference type="SUPFAM" id="SSF53474">
    <property type="entry name" value="alpha/beta-Hydrolases"/>
    <property type="match status" value="1"/>
</dbReference>
<dbReference type="Pfam" id="PF01764">
    <property type="entry name" value="Lipase_3"/>
    <property type="match status" value="1"/>
</dbReference>
<evidence type="ECO:0000313" key="2">
    <source>
        <dbReference type="EMBL" id="OGH02790.1"/>
    </source>
</evidence>
<protein>
    <recommendedName>
        <fullName evidence="1">Fungal lipase-type domain-containing protein</fullName>
    </recommendedName>
</protein>
<dbReference type="PANTHER" id="PTHR45856:SF24">
    <property type="entry name" value="FUNGAL LIPASE-LIKE DOMAIN-CONTAINING PROTEIN"/>
    <property type="match status" value="1"/>
</dbReference>